<name>A0A7E4VZH5_PANRE</name>
<dbReference type="PANTHER" id="PTHR34493:SF4">
    <property type="entry name" value="PROTEIN CBG13422"/>
    <property type="match status" value="1"/>
</dbReference>
<reference evidence="3" key="1">
    <citation type="journal article" date="2013" name="Genetics">
        <title>The draft genome and transcriptome of Panagrellus redivivus are shaped by the harsh demands of a free-living lifestyle.</title>
        <authorList>
            <person name="Srinivasan J."/>
            <person name="Dillman A.R."/>
            <person name="Macchietto M.G."/>
            <person name="Heikkinen L."/>
            <person name="Lakso M."/>
            <person name="Fracchia K.M."/>
            <person name="Antoshechkin I."/>
            <person name="Mortazavi A."/>
            <person name="Wong G."/>
            <person name="Sternberg P.W."/>
        </authorList>
    </citation>
    <scope>NUCLEOTIDE SEQUENCE [LARGE SCALE GENOMIC DNA]</scope>
    <source>
        <strain evidence="3">MT8872</strain>
    </source>
</reference>
<keyword evidence="1" id="KW-0732">Signal</keyword>
<feature type="domain" description="DUF7808" evidence="2">
    <location>
        <begin position="18"/>
        <end position="153"/>
    </location>
</feature>
<feature type="signal peptide" evidence="1">
    <location>
        <begin position="1"/>
        <end position="20"/>
    </location>
</feature>
<dbReference type="Proteomes" id="UP000492821">
    <property type="component" value="Unassembled WGS sequence"/>
</dbReference>
<sequence length="163" mass="18678">MKILGFIPFFLLLITVKAHSQFRTLQCKTPNGQFRGGKDRATCRLIIKDTEFEAPGRLSTPNEGCFTETVNNEERVYCAIVCPDAEAVANNGLTPRHRGCFNYYTYQLEQRDNDWFIWRSGACLNSTVEISAGCVFREPLKNIVKNDAELFKRLRARSRKSFV</sequence>
<dbReference type="InterPro" id="IPR056710">
    <property type="entry name" value="DUF7808"/>
</dbReference>
<dbReference type="WBParaSite" id="Pan_g5022.t1">
    <property type="protein sequence ID" value="Pan_g5022.t1"/>
    <property type="gene ID" value="Pan_g5022"/>
</dbReference>
<dbReference type="PANTHER" id="PTHR34493">
    <property type="entry name" value="PROTEIN CBG13422-RELATED"/>
    <property type="match status" value="1"/>
</dbReference>
<proteinExistence type="predicted"/>
<keyword evidence="3" id="KW-1185">Reference proteome</keyword>
<dbReference type="Pfam" id="PF25096">
    <property type="entry name" value="DUF7808"/>
    <property type="match status" value="1"/>
</dbReference>
<evidence type="ECO:0000313" key="3">
    <source>
        <dbReference type="Proteomes" id="UP000492821"/>
    </source>
</evidence>
<dbReference type="AlphaFoldDB" id="A0A7E4VZH5"/>
<evidence type="ECO:0000259" key="2">
    <source>
        <dbReference type="Pfam" id="PF25096"/>
    </source>
</evidence>
<organism evidence="3 4">
    <name type="scientific">Panagrellus redivivus</name>
    <name type="common">Microworm</name>
    <dbReference type="NCBI Taxonomy" id="6233"/>
    <lineage>
        <taxon>Eukaryota</taxon>
        <taxon>Metazoa</taxon>
        <taxon>Ecdysozoa</taxon>
        <taxon>Nematoda</taxon>
        <taxon>Chromadorea</taxon>
        <taxon>Rhabditida</taxon>
        <taxon>Tylenchina</taxon>
        <taxon>Panagrolaimomorpha</taxon>
        <taxon>Panagrolaimoidea</taxon>
        <taxon>Panagrolaimidae</taxon>
        <taxon>Panagrellus</taxon>
    </lineage>
</organism>
<evidence type="ECO:0000313" key="4">
    <source>
        <dbReference type="WBParaSite" id="Pan_g5022.t1"/>
    </source>
</evidence>
<accession>A0A7E4VZH5</accession>
<evidence type="ECO:0000256" key="1">
    <source>
        <dbReference type="SAM" id="SignalP"/>
    </source>
</evidence>
<reference evidence="4" key="2">
    <citation type="submission" date="2020-10" db="UniProtKB">
        <authorList>
            <consortium name="WormBaseParasite"/>
        </authorList>
    </citation>
    <scope>IDENTIFICATION</scope>
</reference>
<protein>
    <submittedName>
        <fullName evidence="4">Secreted protein</fullName>
    </submittedName>
</protein>
<feature type="chain" id="PRO_5028935780" evidence="1">
    <location>
        <begin position="21"/>
        <end position="163"/>
    </location>
</feature>